<keyword evidence="1" id="KW-0175">Coiled coil</keyword>
<reference evidence="2" key="1">
    <citation type="submission" date="2014-05" db="EMBL/GenBank/DDBJ databases">
        <title>The genome and life-stage specific transcriptomes of Globodera pallida elucidate key aspects of plant parasitism by a cyst nematode.</title>
        <authorList>
            <person name="Cotton J.A."/>
            <person name="Lilley C.J."/>
            <person name="Jones L.M."/>
            <person name="Kikuchi T."/>
            <person name="Reid A.J."/>
            <person name="Thorpe P."/>
            <person name="Tsai I.J."/>
            <person name="Beasley H."/>
            <person name="Blok V."/>
            <person name="Cock P.J.A."/>
            <person name="Van den Akker S.E."/>
            <person name="Holroyd N."/>
            <person name="Hunt M."/>
            <person name="Mantelin S."/>
            <person name="Naghra H."/>
            <person name="Pain A."/>
            <person name="Palomares-Rius J.E."/>
            <person name="Zarowiecki M."/>
            <person name="Berriman M."/>
            <person name="Jones J.T."/>
            <person name="Urwin P.E."/>
        </authorList>
    </citation>
    <scope>NUCLEOTIDE SEQUENCE [LARGE SCALE GENOMIC DNA]</scope>
    <source>
        <strain evidence="2">Lindley</strain>
    </source>
</reference>
<evidence type="ECO:0000256" key="1">
    <source>
        <dbReference type="SAM" id="Coils"/>
    </source>
</evidence>
<accession>A0A183BX44</accession>
<dbReference type="WBParaSite" id="GPLIN_000518300">
    <property type="protein sequence ID" value="GPLIN_000518300"/>
    <property type="gene ID" value="GPLIN_000518300"/>
</dbReference>
<organism evidence="2 3">
    <name type="scientific">Globodera pallida</name>
    <name type="common">Potato cyst nematode worm</name>
    <name type="synonym">Heterodera pallida</name>
    <dbReference type="NCBI Taxonomy" id="36090"/>
    <lineage>
        <taxon>Eukaryota</taxon>
        <taxon>Metazoa</taxon>
        <taxon>Ecdysozoa</taxon>
        <taxon>Nematoda</taxon>
        <taxon>Chromadorea</taxon>
        <taxon>Rhabditida</taxon>
        <taxon>Tylenchina</taxon>
        <taxon>Tylenchomorpha</taxon>
        <taxon>Tylenchoidea</taxon>
        <taxon>Heteroderidae</taxon>
        <taxon>Heteroderinae</taxon>
        <taxon>Globodera</taxon>
    </lineage>
</organism>
<name>A0A183BX44_GLOPA</name>
<feature type="coiled-coil region" evidence="1">
    <location>
        <begin position="256"/>
        <end position="293"/>
    </location>
</feature>
<keyword evidence="2" id="KW-1185">Reference proteome</keyword>
<evidence type="ECO:0000313" key="2">
    <source>
        <dbReference type="Proteomes" id="UP000050741"/>
    </source>
</evidence>
<evidence type="ECO:0000313" key="3">
    <source>
        <dbReference type="WBParaSite" id="GPLIN_000518300"/>
    </source>
</evidence>
<sequence length="303" mass="35221">MEIQEETLCQEIIAKSRKEPSIKENQTNQAINNVLNLRNQLITFKWIVKKFPKNKLIKMSKRRLNEPVFRAISLCKQAMECVSQSDWKSRKAHLGELMAKIHSIISGLRTEFGTLVVEVELQFFNENDLTLRNKQILEQQLDKITAFLHKNKTYCAMEYFGLAKAALGNVPNANDTEKRADFKIYHIIQNLVMDAKSEWLLIGRVNFYWGDRDKMLSYSNKAKKLVETANELFGPLKQVVVQFLDHQISKAKNGKVAEVKEAANELANSFNNLQKVREKIKELRRLLKKEKRSFEGPYQLLFT</sequence>
<reference evidence="3" key="2">
    <citation type="submission" date="2016-06" db="UniProtKB">
        <authorList>
            <consortium name="WormBaseParasite"/>
        </authorList>
    </citation>
    <scope>IDENTIFICATION</scope>
</reference>
<dbReference type="AlphaFoldDB" id="A0A183BX44"/>
<protein>
    <submittedName>
        <fullName evidence="3">CHAD domain-containing protein</fullName>
    </submittedName>
</protein>
<proteinExistence type="predicted"/>
<dbReference type="Proteomes" id="UP000050741">
    <property type="component" value="Unassembled WGS sequence"/>
</dbReference>